<dbReference type="AlphaFoldDB" id="A0A199XN88"/>
<protein>
    <submittedName>
        <fullName evidence="1">Uncharacterized protein</fullName>
    </submittedName>
</protein>
<name>A0A199XN88_9FLAO</name>
<sequence>MKSPLTKSLLQTNTDKYKAIPYMTANKLFLHI</sequence>
<dbReference type="EMBL" id="JMTM01000070">
    <property type="protein sequence ID" value="OAZ02887.1"/>
    <property type="molecule type" value="Genomic_DNA"/>
</dbReference>
<evidence type="ECO:0000313" key="1">
    <source>
        <dbReference type="EMBL" id="OAZ02887.1"/>
    </source>
</evidence>
<accession>A0A199XN88</accession>
<organism evidence="1 2">
    <name type="scientific">Flavobacterium succinicans</name>
    <dbReference type="NCBI Taxonomy" id="29536"/>
    <lineage>
        <taxon>Bacteria</taxon>
        <taxon>Pseudomonadati</taxon>
        <taxon>Bacteroidota</taxon>
        <taxon>Flavobacteriia</taxon>
        <taxon>Flavobacteriales</taxon>
        <taxon>Flavobacteriaceae</taxon>
        <taxon>Flavobacterium</taxon>
    </lineage>
</organism>
<dbReference type="PATRIC" id="fig|29536.5.peg.2658"/>
<comment type="caution">
    <text evidence="1">The sequence shown here is derived from an EMBL/GenBank/DDBJ whole genome shotgun (WGS) entry which is preliminary data.</text>
</comment>
<reference evidence="1 2" key="1">
    <citation type="submission" date="2016-06" db="EMBL/GenBank/DDBJ databases">
        <title>Draft genome sequence of Flavobacterium succinicans strain DD5b.</title>
        <authorList>
            <person name="Poehlein A."/>
            <person name="Daniel R."/>
            <person name="Simeonova D.D."/>
        </authorList>
    </citation>
    <scope>NUCLEOTIDE SEQUENCE [LARGE SCALE GENOMIC DNA]</scope>
    <source>
        <strain evidence="1 2">DD5b</strain>
    </source>
</reference>
<proteinExistence type="predicted"/>
<dbReference type="Proteomes" id="UP000093807">
    <property type="component" value="Unassembled WGS sequence"/>
</dbReference>
<evidence type="ECO:0000313" key="2">
    <source>
        <dbReference type="Proteomes" id="UP000093807"/>
    </source>
</evidence>
<gene>
    <name evidence="1" type="ORF">FLB_25580</name>
</gene>
<keyword evidence="2" id="KW-1185">Reference proteome</keyword>